<dbReference type="STRING" id="546874.SAMN04488544_1682"/>
<dbReference type="EC" id="3.2.1.1" evidence="4 12"/>
<evidence type="ECO:0000256" key="14">
    <source>
        <dbReference type="SAM" id="SignalP"/>
    </source>
</evidence>
<dbReference type="InterPro" id="IPR031319">
    <property type="entry name" value="A-amylase_C"/>
</dbReference>
<dbReference type="GO" id="GO:0046872">
    <property type="term" value="F:metal ion binding"/>
    <property type="evidence" value="ECO:0007669"/>
    <property type="project" value="UniProtKB-KW"/>
</dbReference>
<proteinExistence type="inferred from homology"/>
<dbReference type="GO" id="GO:0004556">
    <property type="term" value="F:alpha-amylase activity"/>
    <property type="evidence" value="ECO:0007669"/>
    <property type="project" value="UniProtKB-UniRule"/>
</dbReference>
<evidence type="ECO:0000259" key="16">
    <source>
        <dbReference type="SMART" id="SM00642"/>
    </source>
</evidence>
<keyword evidence="18" id="KW-1185">Reference proteome</keyword>
<dbReference type="SMART" id="SM00632">
    <property type="entry name" value="Aamy_C"/>
    <property type="match status" value="1"/>
</dbReference>
<keyword evidence="8" id="KW-0106">Calcium</keyword>
<dbReference type="PRINTS" id="PR00110">
    <property type="entry name" value="ALPHAAMYLASE"/>
</dbReference>
<feature type="chain" id="PRO_5009280184" description="Alpha-amylase" evidence="14">
    <location>
        <begin position="41"/>
        <end position="560"/>
    </location>
</feature>
<feature type="region of interest" description="Disordered" evidence="13">
    <location>
        <begin position="39"/>
        <end position="59"/>
    </location>
</feature>
<dbReference type="EMBL" id="LT629799">
    <property type="protein sequence ID" value="SDU90111.1"/>
    <property type="molecule type" value="Genomic_DNA"/>
</dbReference>
<dbReference type="InterPro" id="IPR013780">
    <property type="entry name" value="Glyco_hydro_b"/>
</dbReference>
<keyword evidence="9 12" id="KW-0119">Carbohydrate metabolism</keyword>
<evidence type="ECO:0000256" key="6">
    <source>
        <dbReference type="ARBA" id="ARBA00022723"/>
    </source>
</evidence>
<dbReference type="SUPFAM" id="SSF51445">
    <property type="entry name" value="(Trans)glycosidases"/>
    <property type="match status" value="1"/>
</dbReference>
<keyword evidence="7 12" id="KW-0378">Hydrolase</keyword>
<comment type="catalytic activity">
    <reaction evidence="1 12">
        <text>Endohydrolysis of (1-&gt;4)-alpha-D-glucosidic linkages in polysaccharides containing three or more (1-&gt;4)-alpha-linked D-glucose units.</text>
        <dbReference type="EC" id="3.2.1.1"/>
    </reaction>
</comment>
<dbReference type="PANTHER" id="PTHR43447">
    <property type="entry name" value="ALPHA-AMYLASE"/>
    <property type="match status" value="1"/>
</dbReference>
<keyword evidence="14" id="KW-0732">Signal</keyword>
<feature type="domain" description="Alpha-amylase C-terminal" evidence="15">
    <location>
        <begin position="465"/>
        <end position="558"/>
    </location>
</feature>
<evidence type="ECO:0000256" key="11">
    <source>
        <dbReference type="RuleBase" id="RU003615"/>
    </source>
</evidence>
<evidence type="ECO:0000256" key="7">
    <source>
        <dbReference type="ARBA" id="ARBA00022801"/>
    </source>
</evidence>
<dbReference type="RefSeq" id="WP_091074039.1">
    <property type="nucleotide sequence ID" value="NZ_LT629799.1"/>
</dbReference>
<evidence type="ECO:0000256" key="8">
    <source>
        <dbReference type="ARBA" id="ARBA00022837"/>
    </source>
</evidence>
<evidence type="ECO:0000313" key="17">
    <source>
        <dbReference type="EMBL" id="SDU90111.1"/>
    </source>
</evidence>
<keyword evidence="6" id="KW-0479">Metal-binding</keyword>
<organism evidence="17 18">
    <name type="scientific">Microlunatus sagamiharensis</name>
    <dbReference type="NCBI Taxonomy" id="546874"/>
    <lineage>
        <taxon>Bacteria</taxon>
        <taxon>Bacillati</taxon>
        <taxon>Actinomycetota</taxon>
        <taxon>Actinomycetes</taxon>
        <taxon>Propionibacteriales</taxon>
        <taxon>Propionibacteriaceae</taxon>
        <taxon>Microlunatus</taxon>
    </lineage>
</organism>
<dbReference type="InterPro" id="IPR017853">
    <property type="entry name" value="GH"/>
</dbReference>
<evidence type="ECO:0000256" key="12">
    <source>
        <dbReference type="RuleBase" id="RU361134"/>
    </source>
</evidence>
<dbReference type="Gene3D" id="2.60.40.1180">
    <property type="entry name" value="Golgi alpha-mannosidase II"/>
    <property type="match status" value="1"/>
</dbReference>
<dbReference type="Gene3D" id="3.20.20.80">
    <property type="entry name" value="Glycosidases"/>
    <property type="match status" value="1"/>
</dbReference>
<protein>
    <recommendedName>
        <fullName evidence="5 12">Alpha-amylase</fullName>
        <ecNumber evidence="4 12">3.2.1.1</ecNumber>
    </recommendedName>
</protein>
<evidence type="ECO:0000256" key="1">
    <source>
        <dbReference type="ARBA" id="ARBA00000548"/>
    </source>
</evidence>
<evidence type="ECO:0000256" key="5">
    <source>
        <dbReference type="ARBA" id="ARBA00017303"/>
    </source>
</evidence>
<dbReference type="SMART" id="SM00642">
    <property type="entry name" value="Aamy"/>
    <property type="match status" value="1"/>
</dbReference>
<reference evidence="18" key="1">
    <citation type="submission" date="2016-10" db="EMBL/GenBank/DDBJ databases">
        <authorList>
            <person name="Varghese N."/>
            <person name="Submissions S."/>
        </authorList>
    </citation>
    <scope>NUCLEOTIDE SEQUENCE [LARGE SCALE GENOMIC DNA]</scope>
    <source>
        <strain evidence="18">DSM 21743</strain>
    </source>
</reference>
<dbReference type="Pfam" id="PF02806">
    <property type="entry name" value="Alpha-amylase_C"/>
    <property type="match status" value="1"/>
</dbReference>
<dbReference type="SUPFAM" id="SSF51011">
    <property type="entry name" value="Glycosyl hydrolase domain"/>
    <property type="match status" value="1"/>
</dbReference>
<comment type="cofactor">
    <cofactor evidence="2">
        <name>Ca(2+)</name>
        <dbReference type="ChEBI" id="CHEBI:29108"/>
    </cofactor>
</comment>
<evidence type="ECO:0000256" key="13">
    <source>
        <dbReference type="SAM" id="MobiDB-lite"/>
    </source>
</evidence>
<evidence type="ECO:0000256" key="10">
    <source>
        <dbReference type="ARBA" id="ARBA00023295"/>
    </source>
</evidence>
<evidence type="ECO:0000256" key="3">
    <source>
        <dbReference type="ARBA" id="ARBA00008061"/>
    </source>
</evidence>
<feature type="domain" description="Glycosyl hydrolase family 13 catalytic" evidence="16">
    <location>
        <begin position="66"/>
        <end position="456"/>
    </location>
</feature>
<comment type="similarity">
    <text evidence="3 11">Belongs to the glycosyl hydrolase 13 family.</text>
</comment>
<feature type="compositionally biased region" description="Low complexity" evidence="13">
    <location>
        <begin position="43"/>
        <end position="54"/>
    </location>
</feature>
<name>A0A1H2MB08_9ACTN</name>
<dbReference type="Pfam" id="PF00128">
    <property type="entry name" value="Alpha-amylase"/>
    <property type="match status" value="1"/>
</dbReference>
<dbReference type="Proteomes" id="UP000198825">
    <property type="component" value="Chromosome I"/>
</dbReference>
<dbReference type="InterPro" id="IPR006048">
    <property type="entry name" value="A-amylase/branching_C"/>
</dbReference>
<evidence type="ECO:0000256" key="9">
    <source>
        <dbReference type="ARBA" id="ARBA00023277"/>
    </source>
</evidence>
<sequence>MVPIRPRRATRASLATLTSLTASLAAVLAGAGLGTVPAQADPGTSVGSGSQSTTKAISTRGMQEPGVTVNLWEWNWRSIAAECPRLDRAGYDGVQVAPPQDSVKRTQAEASDPGTGSAILHPWWEVYQAVDYGLTSRMGDEAEFKTMVSACRKAGVKVYVDTVINHTTGQGTQSYGGKTYSSYDYPDAGYGREDFHVPRGECPTADGGISDYNSKTQVFNCNLSGLQDLATQTPEVRGTLADYLNKLLGYGVSGFRVDAGKHVGQADLNAIYGLLRKTKDGKRPYWALEVFGGSPGALSPQAFTSSGDVLGLDGGRQIFNAFKSYGGSGNLGDISGLSTFGEGSGLTPSSKTLSFVTNHDTDRNPGEYLGHRDGDQYLLATEWLLADGYGSPQVYSSFTIQAPTGLPENANADDRSGKNASPPSDAEGLISDASCTNGLWTCDHRLNQVVSMVRFHQYVAGKAKRNVYDREYNVLAFSRGSRGWAGFNNNAESDFAGASGERTITVQTGLKAGRYCDIVSGGKAARGCTGTEVRVRSNGRATVTLPARGAVAFTAKDRIS</sequence>
<evidence type="ECO:0000256" key="4">
    <source>
        <dbReference type="ARBA" id="ARBA00012595"/>
    </source>
</evidence>
<evidence type="ECO:0000259" key="15">
    <source>
        <dbReference type="SMART" id="SM00632"/>
    </source>
</evidence>
<dbReference type="InterPro" id="IPR006047">
    <property type="entry name" value="GH13_cat_dom"/>
</dbReference>
<accession>A0A1H2MB08</accession>
<gene>
    <name evidence="17" type="ORF">SAMN04488544_1682</name>
</gene>
<evidence type="ECO:0000256" key="2">
    <source>
        <dbReference type="ARBA" id="ARBA00001913"/>
    </source>
</evidence>
<dbReference type="AlphaFoldDB" id="A0A1H2MB08"/>
<dbReference type="GO" id="GO:0005975">
    <property type="term" value="P:carbohydrate metabolic process"/>
    <property type="evidence" value="ECO:0007669"/>
    <property type="project" value="InterPro"/>
</dbReference>
<feature type="region of interest" description="Disordered" evidence="13">
    <location>
        <begin position="405"/>
        <end position="428"/>
    </location>
</feature>
<evidence type="ECO:0000313" key="18">
    <source>
        <dbReference type="Proteomes" id="UP000198825"/>
    </source>
</evidence>
<dbReference type="CDD" id="cd11317">
    <property type="entry name" value="AmyAc_bac_euk_AmyA"/>
    <property type="match status" value="1"/>
</dbReference>
<keyword evidence="10 12" id="KW-0326">Glycosidase</keyword>
<feature type="signal peptide" evidence="14">
    <location>
        <begin position="1"/>
        <end position="40"/>
    </location>
</feature>
<dbReference type="InterPro" id="IPR006046">
    <property type="entry name" value="Alpha_amylase"/>
</dbReference>
<dbReference type="OrthoDB" id="9805159at2"/>